<keyword evidence="2 4" id="KW-0479">Metal-binding</keyword>
<evidence type="ECO:0000256" key="1">
    <source>
        <dbReference type="ARBA" id="ARBA00022617"/>
    </source>
</evidence>
<dbReference type="RefSeq" id="WP_221600380.1">
    <property type="nucleotide sequence ID" value="NZ_JAIGNU010000001.1"/>
</dbReference>
<dbReference type="SUPFAM" id="SSF46626">
    <property type="entry name" value="Cytochrome c"/>
    <property type="match status" value="1"/>
</dbReference>
<proteinExistence type="predicted"/>
<keyword evidence="7" id="KW-1185">Reference proteome</keyword>
<organism evidence="6 7">
    <name type="scientific">Qipengyuania mesophila</name>
    <dbReference type="NCBI Taxonomy" id="2867246"/>
    <lineage>
        <taxon>Bacteria</taxon>
        <taxon>Pseudomonadati</taxon>
        <taxon>Pseudomonadota</taxon>
        <taxon>Alphaproteobacteria</taxon>
        <taxon>Sphingomonadales</taxon>
        <taxon>Erythrobacteraceae</taxon>
        <taxon>Qipengyuania</taxon>
    </lineage>
</organism>
<dbReference type="InterPro" id="IPR036909">
    <property type="entry name" value="Cyt_c-like_dom_sf"/>
</dbReference>
<sequence>MKHVAAILAASLPLAACQTTSEAEPAPAASLVAANGSAAPTYVTAICGECHAVTADAVSPDPQAPNWVDIANSPGLTRETLVAFLSDAHNYPMQMDVDLVDEDIEIIADYMMTLQTDDYVRRPG</sequence>
<name>A0ABS7JRN1_9SPHN</name>
<evidence type="ECO:0000256" key="2">
    <source>
        <dbReference type="ARBA" id="ARBA00022723"/>
    </source>
</evidence>
<feature type="domain" description="Cytochrome c" evidence="5">
    <location>
        <begin position="31"/>
        <end position="115"/>
    </location>
</feature>
<keyword evidence="1 4" id="KW-0349">Heme</keyword>
<dbReference type="PROSITE" id="PS51007">
    <property type="entry name" value="CYTC"/>
    <property type="match status" value="1"/>
</dbReference>
<evidence type="ECO:0000256" key="4">
    <source>
        <dbReference type="PROSITE-ProRule" id="PRU00433"/>
    </source>
</evidence>
<dbReference type="EMBL" id="JAIGNU010000001">
    <property type="protein sequence ID" value="MBX7500262.1"/>
    <property type="molecule type" value="Genomic_DNA"/>
</dbReference>
<evidence type="ECO:0000256" key="3">
    <source>
        <dbReference type="ARBA" id="ARBA00023004"/>
    </source>
</evidence>
<accession>A0ABS7JRN1</accession>
<comment type="caution">
    <text evidence="6">The sequence shown here is derived from an EMBL/GenBank/DDBJ whole genome shotgun (WGS) entry which is preliminary data.</text>
</comment>
<dbReference type="Gene3D" id="1.10.760.10">
    <property type="entry name" value="Cytochrome c-like domain"/>
    <property type="match status" value="1"/>
</dbReference>
<keyword evidence="3 4" id="KW-0408">Iron</keyword>
<dbReference type="Proteomes" id="UP000782554">
    <property type="component" value="Unassembled WGS sequence"/>
</dbReference>
<gene>
    <name evidence="6" type="ORF">K3181_02235</name>
</gene>
<evidence type="ECO:0000313" key="6">
    <source>
        <dbReference type="EMBL" id="MBX7500262.1"/>
    </source>
</evidence>
<protein>
    <submittedName>
        <fullName evidence="6">Cytochrome c</fullName>
    </submittedName>
</protein>
<dbReference type="InterPro" id="IPR009056">
    <property type="entry name" value="Cyt_c-like_dom"/>
</dbReference>
<reference evidence="6 7" key="1">
    <citation type="submission" date="2021-08" db="EMBL/GenBank/DDBJ databases">
        <title>Comparative Genomics Analysis of the Genus Qipengyuania Reveals Extensive Genetic Diversity and Metabolic Versatility, Including the Description of Fifteen Novel Species.</title>
        <authorList>
            <person name="Liu Y."/>
        </authorList>
    </citation>
    <scope>NUCLEOTIDE SEQUENCE [LARGE SCALE GENOMIC DNA]</scope>
    <source>
        <strain evidence="6 7">YG27</strain>
    </source>
</reference>
<evidence type="ECO:0000259" key="5">
    <source>
        <dbReference type="PROSITE" id="PS51007"/>
    </source>
</evidence>
<evidence type="ECO:0000313" key="7">
    <source>
        <dbReference type="Proteomes" id="UP000782554"/>
    </source>
</evidence>